<name>A0A5A8DG71_CAFRO</name>
<reference evidence="2 3" key="1">
    <citation type="submission" date="2019-07" db="EMBL/GenBank/DDBJ databases">
        <title>Genomes of Cafeteria roenbergensis.</title>
        <authorList>
            <person name="Fischer M.G."/>
            <person name="Hackl T."/>
            <person name="Roman M."/>
        </authorList>
    </citation>
    <scope>NUCLEOTIDE SEQUENCE [LARGE SCALE GENOMIC DNA]</scope>
    <source>
        <strain evidence="2 3">Cflag</strain>
    </source>
</reference>
<dbReference type="Proteomes" id="UP000325113">
    <property type="component" value="Unassembled WGS sequence"/>
</dbReference>
<reference evidence="1" key="2">
    <citation type="submission" date="2021-01" db="EMBL/GenBank/DDBJ databases">
        <authorList>
            <person name="Corre E."/>
            <person name="Pelletier E."/>
            <person name="Niang G."/>
            <person name="Scheremetjew M."/>
            <person name="Finn R."/>
            <person name="Kale V."/>
            <person name="Holt S."/>
            <person name="Cochrane G."/>
            <person name="Meng A."/>
            <person name="Brown T."/>
            <person name="Cohen L."/>
        </authorList>
    </citation>
    <scope>NUCLEOTIDE SEQUENCE</scope>
    <source>
        <strain evidence="1">E4-10</strain>
    </source>
</reference>
<proteinExistence type="predicted"/>
<dbReference type="GO" id="GO:0005737">
    <property type="term" value="C:cytoplasm"/>
    <property type="evidence" value="ECO:0007669"/>
    <property type="project" value="GOC"/>
</dbReference>
<dbReference type="PANTHER" id="PTHR12403">
    <property type="entry name" value="TRAFFICKING PROTEIN PARTICLE COMPLEX SUBUNIT 2"/>
    <property type="match status" value="1"/>
</dbReference>
<dbReference type="AlphaFoldDB" id="A0A5A8DG71"/>
<dbReference type="GO" id="GO:0006888">
    <property type="term" value="P:endoplasmic reticulum to Golgi vesicle-mediated transport"/>
    <property type="evidence" value="ECO:0007669"/>
    <property type="project" value="InterPro"/>
</dbReference>
<sequence length="130" mass="14322">MAVVITGESGPLLTMHIEDARAARAAEMLAHASLDAADDAASTTSRSWLGLVDKLSEFHAFAHRTLDSTITVVLTERREDQTRTFCDEVHELLIKARMNPLQRPGSALWSKCLRAAIQRLARARLSLVLS</sequence>
<evidence type="ECO:0000313" key="1">
    <source>
        <dbReference type="EMBL" id="CAD8567257.1"/>
    </source>
</evidence>
<dbReference type="SUPFAM" id="SSF64356">
    <property type="entry name" value="SNARE-like"/>
    <property type="match status" value="1"/>
</dbReference>
<accession>A0A5A8DG71</accession>
<dbReference type="InterPro" id="IPR011012">
    <property type="entry name" value="Longin-like_dom_sf"/>
</dbReference>
<evidence type="ECO:0000313" key="2">
    <source>
        <dbReference type="EMBL" id="KAA0164406.1"/>
    </source>
</evidence>
<organism evidence="2 3">
    <name type="scientific">Cafeteria roenbergensis</name>
    <name type="common">Marine flagellate</name>
    <dbReference type="NCBI Taxonomy" id="33653"/>
    <lineage>
        <taxon>Eukaryota</taxon>
        <taxon>Sar</taxon>
        <taxon>Stramenopiles</taxon>
        <taxon>Bigyra</taxon>
        <taxon>Opalozoa</taxon>
        <taxon>Bicosoecida</taxon>
        <taxon>Cafeteriaceae</taxon>
        <taxon>Cafeteria</taxon>
    </lineage>
</organism>
<dbReference type="Gene3D" id="3.30.450.70">
    <property type="match status" value="1"/>
</dbReference>
<dbReference type="EMBL" id="HBET01017246">
    <property type="protein sequence ID" value="CAD8567257.1"/>
    <property type="molecule type" value="Transcribed_RNA"/>
</dbReference>
<dbReference type="InterPro" id="IPR006722">
    <property type="entry name" value="Sedlin"/>
</dbReference>
<dbReference type="EMBL" id="VLTM01000017">
    <property type="protein sequence ID" value="KAA0164406.1"/>
    <property type="molecule type" value="Genomic_DNA"/>
</dbReference>
<gene>
    <name evidence="1" type="ORF">CROE0942_LOCUS11637</name>
    <name evidence="2" type="ORF">FNF31_02330</name>
</gene>
<protein>
    <submittedName>
        <fullName evidence="2">Uncharacterized protein</fullName>
    </submittedName>
</protein>
<evidence type="ECO:0000313" key="3">
    <source>
        <dbReference type="Proteomes" id="UP000325113"/>
    </source>
</evidence>
<dbReference type="Pfam" id="PF04628">
    <property type="entry name" value="Sedlin_N"/>
    <property type="match status" value="1"/>
</dbReference>